<protein>
    <submittedName>
        <fullName evidence="3">Hypothetical_protein</fullName>
    </submittedName>
</protein>
<reference evidence="2" key="1">
    <citation type="submission" date="2023-06" db="EMBL/GenBank/DDBJ databases">
        <authorList>
            <person name="Kurt Z."/>
        </authorList>
    </citation>
    <scope>NUCLEOTIDE SEQUENCE</scope>
</reference>
<keyword evidence="1" id="KW-0472">Membrane</keyword>
<comment type="caution">
    <text evidence="2">The sequence shown here is derived from an EMBL/GenBank/DDBJ whole genome shotgun (WGS) entry which is preliminary data.</text>
</comment>
<dbReference type="AlphaFoldDB" id="A0AA86UTB3"/>
<accession>A0AA86UTB3</accession>
<dbReference type="EMBL" id="CAXDID020000193">
    <property type="protein sequence ID" value="CAL6052738.1"/>
    <property type="molecule type" value="Genomic_DNA"/>
</dbReference>
<evidence type="ECO:0000256" key="1">
    <source>
        <dbReference type="SAM" id="Phobius"/>
    </source>
</evidence>
<gene>
    <name evidence="3" type="ORF">HINF_LOCUS44997</name>
    <name evidence="2" type="ORF">HINF_LOCUS58455</name>
</gene>
<evidence type="ECO:0000313" key="2">
    <source>
        <dbReference type="EMBL" id="CAI9970810.1"/>
    </source>
</evidence>
<proteinExistence type="predicted"/>
<sequence>MLVIIFVQALDNCTIYNTFNPRVIIKNAHSYSDAYLAYTIRFVLVNPDKLYLKYISTYIPAEQTTIEVTFYGYISEICTQEQNNIKWFNQVAIITDIDNYNKLKVEQQYIVFIHEKFSTCGFSYNNQLYRFDISLSVNNQELTILDYSAYRGLNLELSSCTTRKYTDLKSENGIMVANEKDVYFPTVVSEPTLILTNVYVIIALENQITVFMLIITYSINSAVHFFFTSSFK</sequence>
<keyword evidence="1" id="KW-0812">Transmembrane</keyword>
<keyword evidence="1" id="KW-1133">Transmembrane helix</keyword>
<keyword evidence="4" id="KW-1185">Reference proteome</keyword>
<evidence type="ECO:0000313" key="4">
    <source>
        <dbReference type="Proteomes" id="UP001642409"/>
    </source>
</evidence>
<feature type="transmembrane region" description="Helical" evidence="1">
    <location>
        <begin position="208"/>
        <end position="227"/>
    </location>
</feature>
<reference evidence="3 4" key="2">
    <citation type="submission" date="2024-07" db="EMBL/GenBank/DDBJ databases">
        <authorList>
            <person name="Akdeniz Z."/>
        </authorList>
    </citation>
    <scope>NUCLEOTIDE SEQUENCE [LARGE SCALE GENOMIC DNA]</scope>
</reference>
<evidence type="ECO:0000313" key="3">
    <source>
        <dbReference type="EMBL" id="CAL6052738.1"/>
    </source>
</evidence>
<dbReference type="EMBL" id="CATOUU010001083">
    <property type="protein sequence ID" value="CAI9970810.1"/>
    <property type="molecule type" value="Genomic_DNA"/>
</dbReference>
<organism evidence="2">
    <name type="scientific">Hexamita inflata</name>
    <dbReference type="NCBI Taxonomy" id="28002"/>
    <lineage>
        <taxon>Eukaryota</taxon>
        <taxon>Metamonada</taxon>
        <taxon>Diplomonadida</taxon>
        <taxon>Hexamitidae</taxon>
        <taxon>Hexamitinae</taxon>
        <taxon>Hexamita</taxon>
    </lineage>
</organism>
<dbReference type="Proteomes" id="UP001642409">
    <property type="component" value="Unassembled WGS sequence"/>
</dbReference>
<name>A0AA86UTB3_9EUKA</name>